<dbReference type="RefSeq" id="WP_264981587.1">
    <property type="nucleotide sequence ID" value="NZ_AP026708.1"/>
</dbReference>
<reference evidence="2" key="1">
    <citation type="submission" date="2022-08" db="EMBL/GenBank/DDBJ databases">
        <title>Genome Sequence of the sulphate-reducing bacterium, Pseudodesulfovibrio portus JCM14722.</title>
        <authorList>
            <person name="Kondo R."/>
            <person name="Kataoka T."/>
        </authorList>
    </citation>
    <scope>NUCLEOTIDE SEQUENCE</scope>
    <source>
        <strain evidence="2">JCM 14722</strain>
    </source>
</reference>
<accession>A0ABN6RY65</accession>
<evidence type="ECO:0000259" key="1">
    <source>
        <dbReference type="Pfam" id="PF00535"/>
    </source>
</evidence>
<dbReference type="PANTHER" id="PTHR22916:SF3">
    <property type="entry name" value="UDP-GLCNAC:BETAGAL BETA-1,3-N-ACETYLGLUCOSAMINYLTRANSFERASE-LIKE PROTEIN 1"/>
    <property type="match status" value="1"/>
</dbReference>
<organism evidence="2 3">
    <name type="scientific">Pseudodesulfovibrio portus</name>
    <dbReference type="NCBI Taxonomy" id="231439"/>
    <lineage>
        <taxon>Bacteria</taxon>
        <taxon>Pseudomonadati</taxon>
        <taxon>Thermodesulfobacteriota</taxon>
        <taxon>Desulfovibrionia</taxon>
        <taxon>Desulfovibrionales</taxon>
        <taxon>Desulfovibrionaceae</taxon>
    </lineage>
</organism>
<dbReference type="EMBL" id="AP026708">
    <property type="protein sequence ID" value="BDQ34693.1"/>
    <property type="molecule type" value="Genomic_DNA"/>
</dbReference>
<dbReference type="Proteomes" id="UP001061361">
    <property type="component" value="Chromosome"/>
</dbReference>
<keyword evidence="3" id="KW-1185">Reference proteome</keyword>
<dbReference type="SUPFAM" id="SSF53448">
    <property type="entry name" value="Nucleotide-diphospho-sugar transferases"/>
    <property type="match status" value="1"/>
</dbReference>
<protein>
    <recommendedName>
        <fullName evidence="1">Glycosyltransferase 2-like domain-containing protein</fullName>
    </recommendedName>
</protein>
<dbReference type="InterPro" id="IPR001173">
    <property type="entry name" value="Glyco_trans_2-like"/>
</dbReference>
<dbReference type="Pfam" id="PF00535">
    <property type="entry name" value="Glycos_transf_2"/>
    <property type="match status" value="2"/>
</dbReference>
<evidence type="ECO:0000313" key="2">
    <source>
        <dbReference type="EMBL" id="BDQ34693.1"/>
    </source>
</evidence>
<evidence type="ECO:0000313" key="3">
    <source>
        <dbReference type="Proteomes" id="UP001061361"/>
    </source>
</evidence>
<feature type="domain" description="Glycosyltransferase 2-like" evidence="1">
    <location>
        <begin position="86"/>
        <end position="197"/>
    </location>
</feature>
<gene>
    <name evidence="2" type="ORF">JCM14722_22350</name>
</gene>
<name>A0ABN6RY65_9BACT</name>
<dbReference type="InterPro" id="IPR029044">
    <property type="entry name" value="Nucleotide-diphossugar_trans"/>
</dbReference>
<feature type="domain" description="Glycosyltransferase 2-like" evidence="1">
    <location>
        <begin position="9"/>
        <end position="58"/>
    </location>
</feature>
<sequence length="269" mass="31288">MTQTAKLVSMVVPTYNQADYLGPCLDSIWFQDYPNLEIVVVNDCSTDHTREVLEDFERAVNEDVVSFASNFNEDTGEIERTRHPRYAKEGRTLRILHNEENMGSTRTYNRGFQAATGDYCTYIASDDVCHPQMVSTLVEPLDNDEADFAYSDMFVFDDAGRILREFKLPEYSFKESFGDWYLCGVSKIYRRSLHEKLGWYNNDYLGNDHELFLRFAMNGVRFKHIARTLYSVRTHDGREENVHSESNWGKLLDESRGLVRKAREFMAAK</sequence>
<dbReference type="Gene3D" id="3.90.550.10">
    <property type="entry name" value="Spore Coat Polysaccharide Biosynthesis Protein SpsA, Chain A"/>
    <property type="match status" value="1"/>
</dbReference>
<dbReference type="PANTHER" id="PTHR22916">
    <property type="entry name" value="GLYCOSYLTRANSFERASE"/>
    <property type="match status" value="1"/>
</dbReference>
<proteinExistence type="predicted"/>